<feature type="domain" description="PRELI/MSF1" evidence="3">
    <location>
        <begin position="153"/>
        <end position="330"/>
    </location>
</feature>
<dbReference type="InterPro" id="IPR014352">
    <property type="entry name" value="FERM/acyl-CoA-bd_prot_sf"/>
</dbReference>
<evidence type="ECO:0000313" key="6">
    <source>
        <dbReference type="Proteomes" id="UP000198211"/>
    </source>
</evidence>
<evidence type="ECO:0000256" key="2">
    <source>
        <dbReference type="ARBA" id="ARBA00023121"/>
    </source>
</evidence>
<dbReference type="PRINTS" id="PR00689">
    <property type="entry name" value="ACOABINDINGP"/>
</dbReference>
<dbReference type="PANTHER" id="PTHR23310:SF62">
    <property type="entry name" value="ACYL-COA BINDING PROTEIN 1, ISOFORM A"/>
    <property type="match status" value="1"/>
</dbReference>
<dbReference type="PANTHER" id="PTHR23310">
    <property type="entry name" value="ACYL-COA-BINDING PROTEIN, ACBP"/>
    <property type="match status" value="1"/>
</dbReference>
<dbReference type="SUPFAM" id="SSF47027">
    <property type="entry name" value="Acyl-CoA binding protein"/>
    <property type="match status" value="1"/>
</dbReference>
<keyword evidence="6" id="KW-1185">Reference proteome</keyword>
<evidence type="ECO:0000256" key="1">
    <source>
        <dbReference type="ARBA" id="ARBA00005567"/>
    </source>
</evidence>
<protein>
    <recommendedName>
        <fullName evidence="7">ACB domain-containing protein</fullName>
    </recommendedName>
</protein>
<evidence type="ECO:0000259" key="4">
    <source>
        <dbReference type="PROSITE" id="PS51228"/>
    </source>
</evidence>
<dbReference type="PROSITE" id="PS51228">
    <property type="entry name" value="ACB_2"/>
    <property type="match status" value="1"/>
</dbReference>
<dbReference type="Pfam" id="PF04707">
    <property type="entry name" value="PRELI"/>
    <property type="match status" value="1"/>
</dbReference>
<sequence length="331" mass="38555">MVEFDRAVEALKAARVAVSDADKLQLYGLFKQATVGDCRASAPSAFRPVERAKWSSWHKLSGTSKQEAQRRYMHLKLAPLLWFTLGYSIVIILRSKVGLWVSSLARRPRSQGRRHRRAVESELDGFLRKHGIQIVRETAPRLTLTLPEDRDAFQFGDCHATIPYTVEQTADVYYRKFKQPLPDPASRLLDSIEVIEERYLDQFSAVFKRRLLRFRNEAPALIKRFASSDFVEYVEDSLIDKKNHVFYVYVKNVSFQSMGVLEDFSVYKVDDDKMHWTHLHQFCRVHITNSSLSFFRSKIESFISNFYCKNAPDARSYHLQRLTEEFGNPIE</sequence>
<evidence type="ECO:0008006" key="7">
    <source>
        <dbReference type="Google" id="ProtNLM"/>
    </source>
</evidence>
<dbReference type="STRING" id="4795.A0A225WYC9"/>
<gene>
    <name evidence="5" type="ORF">PHMEG_0003300</name>
</gene>
<dbReference type="InterPro" id="IPR022408">
    <property type="entry name" value="Acyl-CoA-binding_prot_CS"/>
</dbReference>
<keyword evidence="2" id="KW-0446">Lipid-binding</keyword>
<accession>A0A225WYC9</accession>
<reference evidence="6" key="1">
    <citation type="submission" date="2017-03" db="EMBL/GenBank/DDBJ databases">
        <title>Phytopthora megakarya and P. palmivora, two closely related causual agents of cacao black pod achieved similar genome size and gene model numbers by different mechanisms.</title>
        <authorList>
            <person name="Ali S."/>
            <person name="Shao J."/>
            <person name="Larry D.J."/>
            <person name="Kronmiller B."/>
            <person name="Shen D."/>
            <person name="Strem M.D."/>
            <person name="Melnick R.L."/>
            <person name="Guiltinan M.J."/>
            <person name="Tyler B.M."/>
            <person name="Meinhardt L.W."/>
            <person name="Bailey B.A."/>
        </authorList>
    </citation>
    <scope>NUCLEOTIDE SEQUENCE [LARGE SCALE GENOMIC DNA]</scope>
    <source>
        <strain evidence="6">zdho120</strain>
    </source>
</reference>
<dbReference type="PROSITE" id="PS50904">
    <property type="entry name" value="PRELI_MSF1"/>
    <property type="match status" value="1"/>
</dbReference>
<dbReference type="OrthoDB" id="10039049at2759"/>
<organism evidence="5 6">
    <name type="scientific">Phytophthora megakarya</name>
    <dbReference type="NCBI Taxonomy" id="4795"/>
    <lineage>
        <taxon>Eukaryota</taxon>
        <taxon>Sar</taxon>
        <taxon>Stramenopiles</taxon>
        <taxon>Oomycota</taxon>
        <taxon>Peronosporomycetes</taxon>
        <taxon>Peronosporales</taxon>
        <taxon>Peronosporaceae</taxon>
        <taxon>Phytophthora</taxon>
    </lineage>
</organism>
<evidence type="ECO:0000313" key="5">
    <source>
        <dbReference type="EMBL" id="OWZ22057.1"/>
    </source>
</evidence>
<dbReference type="Gene3D" id="1.20.80.10">
    <property type="match status" value="1"/>
</dbReference>
<dbReference type="Proteomes" id="UP000198211">
    <property type="component" value="Unassembled WGS sequence"/>
</dbReference>
<dbReference type="GO" id="GO:0000062">
    <property type="term" value="F:fatty-acyl-CoA binding"/>
    <property type="evidence" value="ECO:0007669"/>
    <property type="project" value="InterPro"/>
</dbReference>
<dbReference type="AlphaFoldDB" id="A0A225WYC9"/>
<feature type="domain" description="ACB" evidence="4">
    <location>
        <begin position="1"/>
        <end position="87"/>
    </location>
</feature>
<evidence type="ECO:0000259" key="3">
    <source>
        <dbReference type="PROSITE" id="PS50904"/>
    </source>
</evidence>
<dbReference type="GO" id="GO:0006631">
    <property type="term" value="P:fatty acid metabolic process"/>
    <property type="evidence" value="ECO:0007669"/>
    <property type="project" value="TreeGrafter"/>
</dbReference>
<dbReference type="PROSITE" id="PS00880">
    <property type="entry name" value="ACB_1"/>
    <property type="match status" value="1"/>
</dbReference>
<proteinExistence type="inferred from homology"/>
<dbReference type="InterPro" id="IPR035984">
    <property type="entry name" value="Acyl-CoA-binding_sf"/>
</dbReference>
<dbReference type="EMBL" id="NBNE01000166">
    <property type="protein sequence ID" value="OWZ22057.1"/>
    <property type="molecule type" value="Genomic_DNA"/>
</dbReference>
<dbReference type="InterPro" id="IPR000582">
    <property type="entry name" value="Acyl-CoA-binding_protein"/>
</dbReference>
<comment type="caution">
    <text evidence="5">The sequence shown here is derived from an EMBL/GenBank/DDBJ whole genome shotgun (WGS) entry which is preliminary data.</text>
</comment>
<dbReference type="InterPro" id="IPR006797">
    <property type="entry name" value="PRELI/MSF1_dom"/>
</dbReference>
<comment type="similarity">
    <text evidence="1">Belongs to the ACBP family.</text>
</comment>
<name>A0A225WYC9_9STRA</name>
<dbReference type="Pfam" id="PF00887">
    <property type="entry name" value="ACBP"/>
    <property type="match status" value="1"/>
</dbReference>